<comment type="caution">
    <text evidence="2">The sequence shown here is derived from an EMBL/GenBank/DDBJ whole genome shotgun (WGS) entry which is preliminary data.</text>
</comment>
<dbReference type="Gene3D" id="3.30.70.1230">
    <property type="entry name" value="Nucleotide cyclase"/>
    <property type="match status" value="2"/>
</dbReference>
<feature type="domain" description="Guanylate cyclase" evidence="1">
    <location>
        <begin position="143"/>
        <end position="280"/>
    </location>
</feature>
<sequence length="541" mass="59163">MATSRPSSPEPSSSSLVAVDEDGVPTEIIGEAFSPIRCVNQRRCKRMGPPIGGEDCPCSDIQRIFQSFFCEHFSSDLCSIAHQRADNSCKACEVRISCLRIQAGRMSEFLNKLHKYAPRLVLEHLVEHPAPPERPVAESIVGAALFADMAGFTSLTERIMKLSSNGLIELADIVNLYLSRQIDIIDEFGGDILKFAGDALIAVWPATSEKELAQMTLRAAHCGLELQRQLDRTKIGSGMELSLRIGVGAGPLLAQMVGGLYDRWEFLIGGDAVDQVGRAQKQAEPGQVVISPQAARMIRSMKAGHREGNRLLVEHRPEAEAPGPLAIPALQPGCEKALRCFIPRRIINLIEEGRGGSAAFEVRTVTVLFIRILEWHTAELPIEEVHRVMRKVQDGLYRHEGAINRFGIEEKGTVILAAFGLPPLDHPDDAVRALLSARDIFTELGEMGHKAVIGIGTGVVFVGPMGNEIRSEYTMHGNVVNLAARLMQASDSIYCDQTTYEKVLTLAEGDPGAAHGLRFEALEPMKVKGNDQPVSAFRLRV</sequence>
<dbReference type="EMBL" id="WBUI01000007">
    <property type="protein sequence ID" value="KAB2932977.1"/>
    <property type="molecule type" value="Genomic_DNA"/>
</dbReference>
<reference evidence="2 3" key="1">
    <citation type="submission" date="2019-10" db="EMBL/GenBank/DDBJ databases">
        <title>Extracellular Electron Transfer in a Candidatus Methanoperedens spp. Enrichment Culture.</title>
        <authorList>
            <person name="Berger S."/>
            <person name="Rangel Shaw D."/>
            <person name="Berben T."/>
            <person name="In 'T Zandt M."/>
            <person name="Frank J."/>
            <person name="Reimann J."/>
            <person name="Jetten M.S.M."/>
            <person name="Welte C.U."/>
        </authorList>
    </citation>
    <scope>NUCLEOTIDE SEQUENCE [LARGE SCALE GENOMIC DNA]</scope>
    <source>
        <strain evidence="2">SB12</strain>
    </source>
</reference>
<organism evidence="2 3">
    <name type="scientific">Leptonema illini</name>
    <dbReference type="NCBI Taxonomy" id="183"/>
    <lineage>
        <taxon>Bacteria</taxon>
        <taxon>Pseudomonadati</taxon>
        <taxon>Spirochaetota</taxon>
        <taxon>Spirochaetia</taxon>
        <taxon>Leptospirales</taxon>
        <taxon>Leptospiraceae</taxon>
        <taxon>Leptonema</taxon>
    </lineage>
</organism>
<dbReference type="PANTHER" id="PTHR47455">
    <property type="entry name" value="ADENYLYL CYCLASE BETA"/>
    <property type="match status" value="1"/>
</dbReference>
<proteinExistence type="predicted"/>
<dbReference type="GO" id="GO:0035556">
    <property type="term" value="P:intracellular signal transduction"/>
    <property type="evidence" value="ECO:0007669"/>
    <property type="project" value="InterPro"/>
</dbReference>
<protein>
    <submittedName>
        <fullName evidence="2">Adenylate/guanylate cyclase domain-containing protein</fullName>
    </submittedName>
</protein>
<dbReference type="Proteomes" id="UP000460298">
    <property type="component" value="Unassembled WGS sequence"/>
</dbReference>
<dbReference type="GO" id="GO:0009190">
    <property type="term" value="P:cyclic nucleotide biosynthetic process"/>
    <property type="evidence" value="ECO:0007669"/>
    <property type="project" value="InterPro"/>
</dbReference>
<evidence type="ECO:0000313" key="2">
    <source>
        <dbReference type="EMBL" id="KAB2932977.1"/>
    </source>
</evidence>
<accession>A0A833H230</accession>
<dbReference type="CDD" id="cd07302">
    <property type="entry name" value="CHD"/>
    <property type="match status" value="2"/>
</dbReference>
<gene>
    <name evidence="2" type="ORF">F9K24_08915</name>
</gene>
<dbReference type="PROSITE" id="PS50125">
    <property type="entry name" value="GUANYLATE_CYCLASE_2"/>
    <property type="match status" value="2"/>
</dbReference>
<dbReference type="InterPro" id="IPR001054">
    <property type="entry name" value="A/G_cyclase"/>
</dbReference>
<evidence type="ECO:0000259" key="1">
    <source>
        <dbReference type="PROSITE" id="PS50125"/>
    </source>
</evidence>
<feature type="domain" description="Guanylate cyclase" evidence="1">
    <location>
        <begin position="361"/>
        <end position="487"/>
    </location>
</feature>
<dbReference type="PANTHER" id="PTHR47455:SF1">
    <property type="entry name" value="GUANYLATE CYCLASE DOMAIN-CONTAINING PROTEIN"/>
    <property type="match status" value="1"/>
</dbReference>
<dbReference type="Pfam" id="PF00211">
    <property type="entry name" value="Guanylate_cyc"/>
    <property type="match status" value="2"/>
</dbReference>
<dbReference type="SUPFAM" id="SSF55073">
    <property type="entry name" value="Nucleotide cyclase"/>
    <property type="match status" value="2"/>
</dbReference>
<dbReference type="SMART" id="SM00044">
    <property type="entry name" value="CYCc"/>
    <property type="match status" value="1"/>
</dbReference>
<name>A0A833H230_9LEPT</name>
<dbReference type="AlphaFoldDB" id="A0A833H230"/>
<dbReference type="GO" id="GO:0004016">
    <property type="term" value="F:adenylate cyclase activity"/>
    <property type="evidence" value="ECO:0007669"/>
    <property type="project" value="UniProtKB-ARBA"/>
</dbReference>
<evidence type="ECO:0000313" key="3">
    <source>
        <dbReference type="Proteomes" id="UP000460298"/>
    </source>
</evidence>
<dbReference type="InterPro" id="IPR029787">
    <property type="entry name" value="Nucleotide_cyclase"/>
</dbReference>